<dbReference type="Proteomes" id="UP001232148">
    <property type="component" value="Unassembled WGS sequence"/>
</dbReference>
<proteinExistence type="predicted"/>
<protein>
    <submittedName>
        <fullName evidence="2">Uncharacterized protein</fullName>
    </submittedName>
</protein>
<accession>A0AAD9M9R0</accession>
<evidence type="ECO:0000313" key="3">
    <source>
        <dbReference type="Proteomes" id="UP001232148"/>
    </source>
</evidence>
<dbReference type="EMBL" id="MU842815">
    <property type="protein sequence ID" value="KAK2034243.1"/>
    <property type="molecule type" value="Genomic_DNA"/>
</dbReference>
<organism evidence="2 3">
    <name type="scientific">Colletotrichum zoysiae</name>
    <dbReference type="NCBI Taxonomy" id="1216348"/>
    <lineage>
        <taxon>Eukaryota</taxon>
        <taxon>Fungi</taxon>
        <taxon>Dikarya</taxon>
        <taxon>Ascomycota</taxon>
        <taxon>Pezizomycotina</taxon>
        <taxon>Sordariomycetes</taxon>
        <taxon>Hypocreomycetidae</taxon>
        <taxon>Glomerellales</taxon>
        <taxon>Glomerellaceae</taxon>
        <taxon>Colletotrichum</taxon>
        <taxon>Colletotrichum graminicola species complex</taxon>
    </lineage>
</organism>
<name>A0AAD9M9R0_9PEZI</name>
<keyword evidence="3" id="KW-1185">Reference proteome</keyword>
<sequence length="77" mass="8735">MPAKCAMRPGMARRGSAPSQRERERERGMAPKKRKKENSSHDVHVTSSRHLILRYLVDVLRVRLGPRATTTSSPPFP</sequence>
<gene>
    <name evidence="2" type="ORF">LX32DRAFT_417760</name>
</gene>
<feature type="region of interest" description="Disordered" evidence="1">
    <location>
        <begin position="1"/>
        <end position="48"/>
    </location>
</feature>
<feature type="compositionally biased region" description="Basic and acidic residues" evidence="1">
    <location>
        <begin position="20"/>
        <end position="29"/>
    </location>
</feature>
<evidence type="ECO:0000256" key="1">
    <source>
        <dbReference type="SAM" id="MobiDB-lite"/>
    </source>
</evidence>
<evidence type="ECO:0000313" key="2">
    <source>
        <dbReference type="EMBL" id="KAK2034243.1"/>
    </source>
</evidence>
<reference evidence="2" key="1">
    <citation type="submission" date="2021-06" db="EMBL/GenBank/DDBJ databases">
        <title>Comparative genomics, transcriptomics and evolutionary studies reveal genomic signatures of adaptation to plant cell wall in hemibiotrophic fungi.</title>
        <authorList>
            <consortium name="DOE Joint Genome Institute"/>
            <person name="Baroncelli R."/>
            <person name="Diaz J.F."/>
            <person name="Benocci T."/>
            <person name="Peng M."/>
            <person name="Battaglia E."/>
            <person name="Haridas S."/>
            <person name="Andreopoulos W."/>
            <person name="Labutti K."/>
            <person name="Pangilinan J."/>
            <person name="Floch G.L."/>
            <person name="Makela M.R."/>
            <person name="Henrissat B."/>
            <person name="Grigoriev I.V."/>
            <person name="Crouch J.A."/>
            <person name="De Vries R.P."/>
            <person name="Sukno S.A."/>
            <person name="Thon M.R."/>
        </authorList>
    </citation>
    <scope>NUCLEOTIDE SEQUENCE</scope>
    <source>
        <strain evidence="2">MAFF235873</strain>
    </source>
</reference>
<dbReference type="AlphaFoldDB" id="A0AAD9M9R0"/>
<comment type="caution">
    <text evidence="2">The sequence shown here is derived from an EMBL/GenBank/DDBJ whole genome shotgun (WGS) entry which is preliminary data.</text>
</comment>